<evidence type="ECO:0000256" key="1">
    <source>
        <dbReference type="ARBA" id="ARBA00008889"/>
    </source>
</evidence>
<dbReference type="Gene3D" id="3.30.70.1730">
    <property type="match status" value="1"/>
</dbReference>
<evidence type="ECO:0000313" key="3">
    <source>
        <dbReference type="Proteomes" id="UP000298138"/>
    </source>
</evidence>
<dbReference type="STRING" id="341454.A0A4S2N2F2"/>
<dbReference type="InterPro" id="IPR047865">
    <property type="entry name" value="Ribosomal_uL10_bac_type"/>
</dbReference>
<proteinExistence type="inferred from homology"/>
<comment type="similarity">
    <text evidence="1">Belongs to the universal ribosomal protein uL10 family.</text>
</comment>
<accession>A0A4S2N2F2</accession>
<dbReference type="InterPro" id="IPR043141">
    <property type="entry name" value="Ribosomal_uL10-like_sf"/>
</dbReference>
<protein>
    <submittedName>
        <fullName evidence="2">Uncharacterized protein</fullName>
    </submittedName>
</protein>
<dbReference type="SUPFAM" id="SSF160369">
    <property type="entry name" value="Ribosomal protein L10-like"/>
    <property type="match status" value="1"/>
</dbReference>
<name>A0A4S2N2F2_9PEZI</name>
<feature type="non-terminal residue" evidence="2">
    <location>
        <position position="243"/>
    </location>
</feature>
<dbReference type="AlphaFoldDB" id="A0A4S2N2F2"/>
<keyword evidence="3" id="KW-1185">Reference proteome</keyword>
<dbReference type="OrthoDB" id="360689at2759"/>
<dbReference type="EMBL" id="ML220114">
    <property type="protein sequence ID" value="TGZ83348.1"/>
    <property type="molecule type" value="Genomic_DNA"/>
</dbReference>
<organism evidence="2 3">
    <name type="scientific">Ascodesmis nigricans</name>
    <dbReference type="NCBI Taxonomy" id="341454"/>
    <lineage>
        <taxon>Eukaryota</taxon>
        <taxon>Fungi</taxon>
        <taxon>Dikarya</taxon>
        <taxon>Ascomycota</taxon>
        <taxon>Pezizomycotina</taxon>
        <taxon>Pezizomycetes</taxon>
        <taxon>Pezizales</taxon>
        <taxon>Ascodesmidaceae</taxon>
        <taxon>Ascodesmis</taxon>
    </lineage>
</organism>
<sequence length="243" mass="26832">TQPPSYRAAASRKTQLHRHYLSLLRSTPLMLLFQHNNVRATEWVALRRELSTQLAKLGLTDDPITPHIKVTILRNGVFDAAVKIADHFDKKDDPLHATSKKAYFKTYKRSHKLKALLSGPIGCVTFPDVSPEHLKVVMDLMFPAGKPMKGLDPAARQGLDKLILMAARVDGHVAGKMGKAEVMDRSKIAWVSALPGYEGLRSQIVAVLQTMGGGDLVRNLESIPVGVVRTLDGHRKNMAGEFE</sequence>
<reference evidence="2 3" key="1">
    <citation type="submission" date="2019-04" db="EMBL/GenBank/DDBJ databases">
        <title>Comparative genomics and transcriptomics to analyze fruiting body development in filamentous ascomycetes.</title>
        <authorList>
            <consortium name="DOE Joint Genome Institute"/>
            <person name="Lutkenhaus R."/>
            <person name="Traeger S."/>
            <person name="Breuer J."/>
            <person name="Kuo A."/>
            <person name="Lipzen A."/>
            <person name="Pangilinan J."/>
            <person name="Dilworth D."/>
            <person name="Sandor L."/>
            <person name="Poggeler S."/>
            <person name="Barry K."/>
            <person name="Grigoriev I.V."/>
            <person name="Nowrousian M."/>
        </authorList>
    </citation>
    <scope>NUCLEOTIDE SEQUENCE [LARGE SCALE GENOMIC DNA]</scope>
    <source>
        <strain evidence="2 3">CBS 389.68</strain>
    </source>
</reference>
<dbReference type="InParanoid" id="A0A4S2N2F2"/>
<dbReference type="FunCoup" id="A0A4S2N2F2">
    <property type="interactions" value="126"/>
</dbReference>
<dbReference type="PANTHER" id="PTHR11560">
    <property type="entry name" value="39S RIBOSOMAL PROTEIN L10, MITOCHONDRIAL"/>
    <property type="match status" value="1"/>
</dbReference>
<evidence type="ECO:0000313" key="2">
    <source>
        <dbReference type="EMBL" id="TGZ83348.1"/>
    </source>
</evidence>
<gene>
    <name evidence="2" type="ORF">EX30DRAFT_287280</name>
</gene>
<feature type="non-terminal residue" evidence="2">
    <location>
        <position position="1"/>
    </location>
</feature>
<dbReference type="Proteomes" id="UP000298138">
    <property type="component" value="Unassembled WGS sequence"/>
</dbReference>